<dbReference type="InterPro" id="IPR044656">
    <property type="entry name" value="HSP14.7/HSP23.5/HSP23.6-like"/>
</dbReference>
<evidence type="ECO:0008006" key="3">
    <source>
        <dbReference type="Google" id="ProtNLM"/>
    </source>
</evidence>
<dbReference type="SUPFAM" id="SSF49764">
    <property type="entry name" value="HSP20-like chaperones"/>
    <property type="match status" value="1"/>
</dbReference>
<reference evidence="1 2" key="1">
    <citation type="submission" date="2024-04" db="EMBL/GenBank/DDBJ databases">
        <title>Genome assembly C_amara_ONT_v2.</title>
        <authorList>
            <person name="Yant L."/>
            <person name="Moore C."/>
            <person name="Slenker M."/>
        </authorList>
    </citation>
    <scope>NUCLEOTIDE SEQUENCE [LARGE SCALE GENOMIC DNA]</scope>
    <source>
        <tissue evidence="1">Leaf</tissue>
    </source>
</reference>
<gene>
    <name evidence="1" type="ORF">V5N11_005837</name>
</gene>
<dbReference type="EMBL" id="JBANAX010000065">
    <property type="protein sequence ID" value="KAL1223784.1"/>
    <property type="molecule type" value="Genomic_DNA"/>
</dbReference>
<organism evidence="1 2">
    <name type="scientific">Cardamine amara subsp. amara</name>
    <dbReference type="NCBI Taxonomy" id="228776"/>
    <lineage>
        <taxon>Eukaryota</taxon>
        <taxon>Viridiplantae</taxon>
        <taxon>Streptophyta</taxon>
        <taxon>Embryophyta</taxon>
        <taxon>Tracheophyta</taxon>
        <taxon>Spermatophyta</taxon>
        <taxon>Magnoliopsida</taxon>
        <taxon>eudicotyledons</taxon>
        <taxon>Gunneridae</taxon>
        <taxon>Pentapetalae</taxon>
        <taxon>rosids</taxon>
        <taxon>malvids</taxon>
        <taxon>Brassicales</taxon>
        <taxon>Brassicaceae</taxon>
        <taxon>Cardamineae</taxon>
        <taxon>Cardamine</taxon>
    </lineage>
</organism>
<sequence length="215" mass="23278">MIISMCVSTCPVFLTTPFATELTALDKRSSFSPAKLSKASTRKTAYSGTAGLGCDCCVITNVDAKMKDGVLGMIVSRVKVNKDDKSKCTLTLPPYTGKSGRDVEDHPYLVKGRKGALFWDSAEEGGAYISVDIPGVSKDDVIVFGDDVEITCHAESKNVYEHDESGHLYRAKVINPYFSSLPANFSRTLSWTAEFGVLKISLTNPNTNTTTNANN</sequence>
<dbReference type="PANTHER" id="PTHR46991:SF10">
    <property type="entry name" value="HEAT SHOCK PROTEIN HSP20_ALPHA CRYSTALLIN FAMILY"/>
    <property type="match status" value="1"/>
</dbReference>
<proteinExistence type="predicted"/>
<dbReference type="PANTHER" id="PTHR46991">
    <property type="entry name" value="23.5 KDA HEAT SHOCK PROTEIN, MITOCHONDRIAL"/>
    <property type="match status" value="1"/>
</dbReference>
<evidence type="ECO:0000313" key="2">
    <source>
        <dbReference type="Proteomes" id="UP001558713"/>
    </source>
</evidence>
<name>A0ABD1C2S5_CARAN</name>
<dbReference type="InterPro" id="IPR008978">
    <property type="entry name" value="HSP20-like_chaperone"/>
</dbReference>
<protein>
    <recommendedName>
        <fullName evidence="3">SHSP domain-containing protein</fullName>
    </recommendedName>
</protein>
<dbReference type="Proteomes" id="UP001558713">
    <property type="component" value="Unassembled WGS sequence"/>
</dbReference>
<dbReference type="CDD" id="cd06464">
    <property type="entry name" value="ACD_sHsps-like"/>
    <property type="match status" value="1"/>
</dbReference>
<keyword evidence="2" id="KW-1185">Reference proteome</keyword>
<comment type="caution">
    <text evidence="1">The sequence shown here is derived from an EMBL/GenBank/DDBJ whole genome shotgun (WGS) entry which is preliminary data.</text>
</comment>
<dbReference type="AlphaFoldDB" id="A0ABD1C2S5"/>
<accession>A0ABD1C2S5</accession>
<evidence type="ECO:0000313" key="1">
    <source>
        <dbReference type="EMBL" id="KAL1223784.1"/>
    </source>
</evidence>